<organism evidence="3 5">
    <name type="scientific">Paenibacillus urinalis</name>
    <dbReference type="NCBI Taxonomy" id="521520"/>
    <lineage>
        <taxon>Bacteria</taxon>
        <taxon>Bacillati</taxon>
        <taxon>Bacillota</taxon>
        <taxon>Bacilli</taxon>
        <taxon>Bacillales</taxon>
        <taxon>Paenibacillaceae</taxon>
        <taxon>Paenibacillus</taxon>
    </lineage>
</organism>
<name>A0AAX3MV10_9BACL</name>
<dbReference type="EMBL" id="CP118108">
    <property type="protein sequence ID" value="WDI00892.1"/>
    <property type="molecule type" value="Genomic_DNA"/>
</dbReference>
<keyword evidence="6" id="KW-1185">Reference proteome</keyword>
<dbReference type="Proteomes" id="UP001220962">
    <property type="component" value="Chromosome"/>
</dbReference>
<dbReference type="RefSeq" id="WP_052511832.1">
    <property type="nucleotide sequence ID" value="NZ_CP118101.1"/>
</dbReference>
<evidence type="ECO:0000256" key="1">
    <source>
        <dbReference type="SAM" id="SignalP"/>
    </source>
</evidence>
<accession>A0AAX3MV10</accession>
<feature type="chain" id="PRO_5043489233" evidence="1">
    <location>
        <begin position="32"/>
        <end position="907"/>
    </location>
</feature>
<evidence type="ECO:0000313" key="3">
    <source>
        <dbReference type="EMBL" id="WDH81177.1"/>
    </source>
</evidence>
<proteinExistence type="predicted"/>
<gene>
    <name evidence="3" type="ORF">PUW23_16760</name>
    <name evidence="4" type="ORF">PUW25_16585</name>
</gene>
<evidence type="ECO:0000313" key="5">
    <source>
        <dbReference type="Proteomes" id="UP001220962"/>
    </source>
</evidence>
<evidence type="ECO:0000259" key="2">
    <source>
        <dbReference type="PROSITE" id="PS51272"/>
    </source>
</evidence>
<sequence>MTFKPSDINAKHSKKMVSAMLASLMALSAGAGVAGADTAPAAVTTAAQGAFSDVKSGYWAEKHIYKLASLDILVGDRGLFRPGDAVTKQEAVTIAIRFMNQKSNLPAGSSIKLPDGISTSEYAKSYVSLAFDLGLLEEAEEAKGISEKAIWGQQAASREWIAKLVIRAIGKEAEANAAGSANSSFVDDSQITVANKPYVNLAAELEIAQGTTGNKFNPQGTVTRAEITAFFNRGSEYTDYKYENQYKGYITERTDSKLTLYTGSEYVSFTINPATAFYNRSSSSKIAPSDIKLYTEMVVSGTNFNAAYVESTSDTPQVEAIEGSFERLSGNKLWMFTGDTYQEFAYTDRTVFYDQNGQVIKPENMTAGSIVELQRETFTSAKNPVVVQVKSGMVNKSAEGTIQSIDPVAGTVTVVSTTGTTDVLKIQEGTTVIRYHNEIVALSELKTGTVIKYSIKDSITQSIEVTAGVERTVRGTLYELGSNLSTITYDRNGSLEVKLLAPDPQIIISGMDNPKLTDLLADKTSGDEVELTLNAEDQVTKIEVLNRQMEPLNMVTVVSYNSKTKLLTVLDSNQKPHVFTLNDATKVDYNSTKPTLSGIEPYLTDGRKVNLTTIGTRALSISIVYKYEGTVSEINTSSKTVKLIQSNGQSISIPYQSAPTVELYGKASASLSDISIGDQVTAMLSSNQDNLSKLYVKSAAQFEVVSLNTSNYRAEVKKDGVTSSIYVDSLPITNDNGAVIKPSDLQKGMLINVAFDGSSPTAVSVVKQTWGEISSINGGVVTYKTTTGSNETINAGSKVKVVKNGTTSSSMSTLIEGDHVIVTKDADGTPVFQVLTPLSKTFWKYNVAANELQVKRASMTDNNYRFNLSPNVYIHEGDTTLSVQSLKDNDNIVVYLLNNVVIEISKQ</sequence>
<protein>
    <submittedName>
        <fullName evidence="3">S-layer homology domain-containing protein</fullName>
    </submittedName>
</protein>
<evidence type="ECO:0000313" key="6">
    <source>
        <dbReference type="Proteomes" id="UP001221519"/>
    </source>
</evidence>
<feature type="domain" description="SLH" evidence="2">
    <location>
        <begin position="47"/>
        <end position="109"/>
    </location>
</feature>
<evidence type="ECO:0000313" key="4">
    <source>
        <dbReference type="EMBL" id="WDI00892.1"/>
    </source>
</evidence>
<feature type="domain" description="SLH" evidence="2">
    <location>
        <begin position="182"/>
        <end position="245"/>
    </location>
</feature>
<reference evidence="3 6" key="1">
    <citation type="submission" date="2023-02" db="EMBL/GenBank/DDBJ databases">
        <title>Pathogen: clinical or host-associated sample.</title>
        <authorList>
            <person name="Hergert J."/>
            <person name="Casey R."/>
            <person name="Wagner J."/>
            <person name="Young E.L."/>
            <person name="Oakeson K.F."/>
        </authorList>
    </citation>
    <scope>NUCLEOTIDE SEQUENCE</scope>
    <source>
        <strain evidence="4 6">2022CK-00829</strain>
        <strain evidence="3">2022CK-00830</strain>
    </source>
</reference>
<dbReference type="PROSITE" id="PS51272">
    <property type="entry name" value="SLH"/>
    <property type="match status" value="2"/>
</dbReference>
<dbReference type="Proteomes" id="UP001221519">
    <property type="component" value="Chromosome"/>
</dbReference>
<dbReference type="InterPro" id="IPR001119">
    <property type="entry name" value="SLH_dom"/>
</dbReference>
<dbReference type="AlphaFoldDB" id="A0AAX3MV10"/>
<feature type="signal peptide" evidence="1">
    <location>
        <begin position="1"/>
        <end position="31"/>
    </location>
</feature>
<keyword evidence="1" id="KW-0732">Signal</keyword>
<dbReference type="EMBL" id="CP118101">
    <property type="protein sequence ID" value="WDH81177.1"/>
    <property type="molecule type" value="Genomic_DNA"/>
</dbReference>
<dbReference type="Pfam" id="PF00395">
    <property type="entry name" value="SLH"/>
    <property type="match status" value="2"/>
</dbReference>